<dbReference type="RefSeq" id="XP_024330393.1">
    <property type="nucleotide sequence ID" value="XM_024475942.1"/>
</dbReference>
<protein>
    <submittedName>
        <fullName evidence="1">Pyrimidine 5-nucleotidase</fullName>
    </submittedName>
</protein>
<dbReference type="GO" id="GO:0009166">
    <property type="term" value="P:nucleotide catabolic process"/>
    <property type="evidence" value="ECO:0007669"/>
    <property type="project" value="TreeGrafter"/>
</dbReference>
<dbReference type="VEuPathDB" id="MicrosporidiaDB:NCER_102029"/>
<evidence type="ECO:0000313" key="2">
    <source>
        <dbReference type="Proteomes" id="UP000034350"/>
    </source>
</evidence>
<dbReference type="VEuPathDB" id="MicrosporidiaDB:G9O61_00g004130"/>
<comment type="caution">
    <text evidence="1">The sequence shown here is derived from an EMBL/GenBank/DDBJ whole genome shotgun (WGS) entry which is preliminary data.</text>
</comment>
<dbReference type="NCBIfam" id="TIGR01509">
    <property type="entry name" value="HAD-SF-IA-v3"/>
    <property type="match status" value="1"/>
</dbReference>
<dbReference type="OrthoDB" id="2194085at2759"/>
<dbReference type="VEuPathDB" id="MicrosporidiaDB:AAJ76_5300014560"/>
<dbReference type="InterPro" id="IPR023214">
    <property type="entry name" value="HAD_sf"/>
</dbReference>
<gene>
    <name evidence="1" type="ORF">AAJ76_5300014560</name>
</gene>
<accession>A0A0F9WAM2</accession>
<dbReference type="InterPro" id="IPR052791">
    <property type="entry name" value="SSM1_domain"/>
</dbReference>
<dbReference type="Proteomes" id="UP000034350">
    <property type="component" value="Unassembled WGS sequence"/>
</dbReference>
<dbReference type="SUPFAM" id="SSF56784">
    <property type="entry name" value="HAD-like"/>
    <property type="match status" value="1"/>
</dbReference>
<dbReference type="OMA" id="FQQMFEP"/>
<organism evidence="1 2">
    <name type="scientific">Vairimorpha ceranae</name>
    <dbReference type="NCBI Taxonomy" id="40302"/>
    <lineage>
        <taxon>Eukaryota</taxon>
        <taxon>Fungi</taxon>
        <taxon>Fungi incertae sedis</taxon>
        <taxon>Microsporidia</taxon>
        <taxon>Nosematidae</taxon>
        <taxon>Vairimorpha</taxon>
    </lineage>
</organism>
<dbReference type="GeneID" id="36320890"/>
<name>A0A0F9WAM2_9MICR</name>
<sequence length="237" mass="28203">MIRDLDTEIPFITMNPDNIQKYNINPVNSNYIFLFDIDDTLYKASEEMHNLEMEKWYSAYKHFKLEVPCALDFNTLLDSKPLYSEAFYYHFNKTPYEVEKVKGFLDYSKFVKRNEDLKLCLKNIKHRKWCFTNGMKCRAEPILKCLDLLDTFEGVICMDNKCPSNLVLGKPYKQVYYFVEELLKIQDKSKVYFFDDSIVNINIGKKMGWNSFLIEKKDNIINVLNDVMDKIADEMER</sequence>
<dbReference type="GO" id="GO:0006206">
    <property type="term" value="P:pyrimidine nucleobase metabolic process"/>
    <property type="evidence" value="ECO:0007669"/>
    <property type="project" value="TreeGrafter"/>
</dbReference>
<dbReference type="Pfam" id="PF00702">
    <property type="entry name" value="Hydrolase"/>
    <property type="match status" value="1"/>
</dbReference>
<proteinExistence type="predicted"/>
<keyword evidence="2" id="KW-1185">Reference proteome</keyword>
<dbReference type="EMBL" id="JPQZ01000053">
    <property type="protein sequence ID" value="KKO74651.1"/>
    <property type="molecule type" value="Genomic_DNA"/>
</dbReference>
<reference evidence="1 2" key="1">
    <citation type="journal article" date="2015" name="Environ. Microbiol.">
        <title>Genome analyses suggest the presence of polyploidy and recent human-driven expansions in eight global populations of the honeybee pathogen Nosema ceranae.</title>
        <authorList>
            <person name="Pelin A."/>
            <person name="Selman M."/>
            <person name="Aris-Brosou S."/>
            <person name="Farinelli L."/>
            <person name="Corradi N."/>
        </authorList>
    </citation>
    <scope>NUCLEOTIDE SEQUENCE [LARGE SCALE GENOMIC DNA]</scope>
    <source>
        <strain evidence="1 2">PA08 1199</strain>
    </source>
</reference>
<dbReference type="InterPro" id="IPR006439">
    <property type="entry name" value="HAD-SF_hydro_IA"/>
</dbReference>
<dbReference type="InterPro" id="IPR036412">
    <property type="entry name" value="HAD-like_sf"/>
</dbReference>
<dbReference type="GO" id="GO:0008252">
    <property type="term" value="F:nucleotidase activity"/>
    <property type="evidence" value="ECO:0007669"/>
    <property type="project" value="TreeGrafter"/>
</dbReference>
<dbReference type="PANTHER" id="PTHR47438">
    <property type="entry name" value="PHOSPHATE METABOLISM PROTEIN 8-RELATED"/>
    <property type="match status" value="1"/>
</dbReference>
<evidence type="ECO:0000313" key="1">
    <source>
        <dbReference type="EMBL" id="KKO74651.1"/>
    </source>
</evidence>
<dbReference type="PANTHER" id="PTHR47438:SF1">
    <property type="entry name" value="PHOSPHATE METABOLISM PROTEIN 8-RELATED"/>
    <property type="match status" value="1"/>
</dbReference>
<dbReference type="Gene3D" id="3.40.50.1000">
    <property type="entry name" value="HAD superfamily/HAD-like"/>
    <property type="match status" value="1"/>
</dbReference>
<dbReference type="AlphaFoldDB" id="A0A0F9WAM2"/>